<reference evidence="5 6" key="1">
    <citation type="submission" date="2020-09" db="EMBL/GenBank/DDBJ databases">
        <title>Draft Genome Sequence of Aminobacter carboxidus type strain DSM 1086, a soil Gram-negative carboxydobacterium.</title>
        <authorList>
            <person name="Turrini P."/>
            <person name="Tescari M."/>
            <person name="Artuso I."/>
            <person name="Lugli G.A."/>
            <person name="Frangipani E."/>
            <person name="Ventura M."/>
            <person name="Visca P."/>
        </authorList>
    </citation>
    <scope>NUCLEOTIDE SEQUENCE [LARGE SCALE GENOMIC DNA]</scope>
    <source>
        <strain evidence="5 6">DSM 1086</strain>
    </source>
</reference>
<dbReference type="InterPro" id="IPR011991">
    <property type="entry name" value="ArsR-like_HTH"/>
</dbReference>
<dbReference type="InterPro" id="IPR000485">
    <property type="entry name" value="AsnC-type_HTH_dom"/>
</dbReference>
<dbReference type="PANTHER" id="PTHR30154:SF34">
    <property type="entry name" value="TRANSCRIPTIONAL REGULATOR AZLB"/>
    <property type="match status" value="1"/>
</dbReference>
<dbReference type="PANTHER" id="PTHR30154">
    <property type="entry name" value="LEUCINE-RESPONSIVE REGULATORY PROTEIN"/>
    <property type="match status" value="1"/>
</dbReference>
<protein>
    <submittedName>
        <fullName evidence="5">Lrp/AsnC family transcriptional regulator</fullName>
    </submittedName>
</protein>
<evidence type="ECO:0000256" key="2">
    <source>
        <dbReference type="ARBA" id="ARBA00023125"/>
    </source>
</evidence>
<dbReference type="Pfam" id="PF01037">
    <property type="entry name" value="AsnC_trans_reg"/>
    <property type="match status" value="1"/>
</dbReference>
<evidence type="ECO:0000313" key="6">
    <source>
        <dbReference type="Proteomes" id="UP000598227"/>
    </source>
</evidence>
<name>A0ABR9GVS5_9HYPH</name>
<dbReference type="Pfam" id="PF13404">
    <property type="entry name" value="HTH_AsnC-type"/>
    <property type="match status" value="1"/>
</dbReference>
<dbReference type="SUPFAM" id="SSF46785">
    <property type="entry name" value="Winged helix' DNA-binding domain"/>
    <property type="match status" value="1"/>
</dbReference>
<gene>
    <name evidence="5" type="ORF">IHE39_26260</name>
</gene>
<comment type="caution">
    <text evidence="5">The sequence shown here is derived from an EMBL/GenBank/DDBJ whole genome shotgun (WGS) entry which is preliminary data.</text>
</comment>
<dbReference type="InterPro" id="IPR019888">
    <property type="entry name" value="Tscrpt_reg_AsnC-like"/>
</dbReference>
<feature type="domain" description="HTH asnC-type" evidence="4">
    <location>
        <begin position="28"/>
        <end position="89"/>
    </location>
</feature>
<dbReference type="Gene3D" id="3.30.70.920">
    <property type="match status" value="1"/>
</dbReference>
<keyword evidence="3" id="KW-0804">Transcription</keyword>
<evidence type="ECO:0000256" key="1">
    <source>
        <dbReference type="ARBA" id="ARBA00023015"/>
    </source>
</evidence>
<evidence type="ECO:0000256" key="3">
    <source>
        <dbReference type="ARBA" id="ARBA00023163"/>
    </source>
</evidence>
<dbReference type="SMART" id="SM00344">
    <property type="entry name" value="HTH_ASNC"/>
    <property type="match status" value="1"/>
</dbReference>
<dbReference type="InterPro" id="IPR036390">
    <property type="entry name" value="WH_DNA-bd_sf"/>
</dbReference>
<dbReference type="Proteomes" id="UP000598227">
    <property type="component" value="Unassembled WGS sequence"/>
</dbReference>
<keyword evidence="2" id="KW-0238">DNA-binding</keyword>
<dbReference type="InterPro" id="IPR019887">
    <property type="entry name" value="Tscrpt_reg_AsnC/Lrp_C"/>
</dbReference>
<dbReference type="Gene3D" id="1.10.10.10">
    <property type="entry name" value="Winged helix-like DNA-binding domain superfamily/Winged helix DNA-binding domain"/>
    <property type="match status" value="1"/>
</dbReference>
<sequence length="178" mass="19663">MRSYLAALAQVCIVRDGVLRKAVKAVDLDDFDLKILDILQRDNATPQREIGEAVHLSAPAVQRRIKRMEESGVISANVAVVEPDRVGRPITIIVEISVESEQIDLLDATKATFAAAPEVQQCYYVTGEADFVLVVTVASMAEYEALTRRLFFADSNIRKFRTLVAMDRVKAGLTVPLT</sequence>
<accession>A0ABR9GVS5</accession>
<dbReference type="CDD" id="cd00090">
    <property type="entry name" value="HTH_ARSR"/>
    <property type="match status" value="1"/>
</dbReference>
<evidence type="ECO:0000259" key="4">
    <source>
        <dbReference type="PROSITE" id="PS50956"/>
    </source>
</evidence>
<evidence type="ECO:0000313" key="5">
    <source>
        <dbReference type="EMBL" id="MBE1207798.1"/>
    </source>
</evidence>
<dbReference type="EMBL" id="JACZEP010000013">
    <property type="protein sequence ID" value="MBE1207798.1"/>
    <property type="molecule type" value="Genomic_DNA"/>
</dbReference>
<proteinExistence type="predicted"/>
<dbReference type="InterPro" id="IPR036388">
    <property type="entry name" value="WH-like_DNA-bd_sf"/>
</dbReference>
<keyword evidence="1" id="KW-0805">Transcription regulation</keyword>
<dbReference type="SUPFAM" id="SSF54909">
    <property type="entry name" value="Dimeric alpha+beta barrel"/>
    <property type="match status" value="1"/>
</dbReference>
<dbReference type="PRINTS" id="PR00033">
    <property type="entry name" value="HTHASNC"/>
</dbReference>
<organism evidence="5 6">
    <name type="scientific">Aminobacter carboxidus</name>
    <dbReference type="NCBI Taxonomy" id="376165"/>
    <lineage>
        <taxon>Bacteria</taxon>
        <taxon>Pseudomonadati</taxon>
        <taxon>Pseudomonadota</taxon>
        <taxon>Alphaproteobacteria</taxon>
        <taxon>Hyphomicrobiales</taxon>
        <taxon>Phyllobacteriaceae</taxon>
        <taxon>Aminobacter</taxon>
    </lineage>
</organism>
<dbReference type="InterPro" id="IPR011008">
    <property type="entry name" value="Dimeric_a/b-barrel"/>
</dbReference>
<dbReference type="PROSITE" id="PS50956">
    <property type="entry name" value="HTH_ASNC_2"/>
    <property type="match status" value="1"/>
</dbReference>
<keyword evidence="6" id="KW-1185">Reference proteome</keyword>